<evidence type="ECO:0000313" key="1">
    <source>
        <dbReference type="EMBL" id="KAG2453793.1"/>
    </source>
</evidence>
<protein>
    <submittedName>
        <fullName evidence="1">Uncharacterized protein</fullName>
    </submittedName>
</protein>
<sequence length="138" mass="14755">MVAGRALLAIKSPQMPLHNVMNGPGAEVLYTFNVPGDVLQAYVPPGYTPVPADPPGAIRTSMAAMRYDSSNVDGKDEGESKSVIWLVPIYVNSVRFRNAMLDAGLPAELRGNITITIDEIPEKAFSIPGTCATQRLLG</sequence>
<evidence type="ECO:0000313" key="2">
    <source>
        <dbReference type="Proteomes" id="UP000613740"/>
    </source>
</evidence>
<name>A0A835WT94_9CHLO</name>
<dbReference type="AlphaFoldDB" id="A0A835WT94"/>
<proteinExistence type="predicted"/>
<dbReference type="EMBL" id="JAEHOD010000003">
    <property type="protein sequence ID" value="KAG2453793.1"/>
    <property type="molecule type" value="Genomic_DNA"/>
</dbReference>
<keyword evidence="2" id="KW-1185">Reference proteome</keyword>
<dbReference type="Proteomes" id="UP000613740">
    <property type="component" value="Unassembled WGS sequence"/>
</dbReference>
<organism evidence="1 2">
    <name type="scientific">Chlamydomonas schloesseri</name>
    <dbReference type="NCBI Taxonomy" id="2026947"/>
    <lineage>
        <taxon>Eukaryota</taxon>
        <taxon>Viridiplantae</taxon>
        <taxon>Chlorophyta</taxon>
        <taxon>core chlorophytes</taxon>
        <taxon>Chlorophyceae</taxon>
        <taxon>CS clade</taxon>
        <taxon>Chlamydomonadales</taxon>
        <taxon>Chlamydomonadaceae</taxon>
        <taxon>Chlamydomonas</taxon>
    </lineage>
</organism>
<reference evidence="1" key="1">
    <citation type="journal article" date="2020" name="bioRxiv">
        <title>Comparative genomics of Chlamydomonas.</title>
        <authorList>
            <person name="Craig R.J."/>
            <person name="Hasan A.R."/>
            <person name="Ness R.W."/>
            <person name="Keightley P.D."/>
        </authorList>
    </citation>
    <scope>NUCLEOTIDE SEQUENCE</scope>
    <source>
        <strain evidence="1">CCAP 11/173</strain>
    </source>
</reference>
<accession>A0A835WT94</accession>
<comment type="caution">
    <text evidence="1">The sequence shown here is derived from an EMBL/GenBank/DDBJ whole genome shotgun (WGS) entry which is preliminary data.</text>
</comment>
<gene>
    <name evidence="1" type="ORF">HYH02_002002</name>
</gene>